<name>A0AAN6NMG7_9PEZI</name>
<proteinExistence type="predicted"/>
<evidence type="ECO:0000313" key="2">
    <source>
        <dbReference type="EMBL" id="KAK3948564.1"/>
    </source>
</evidence>
<feature type="compositionally biased region" description="Polar residues" evidence="1">
    <location>
        <begin position="63"/>
        <end position="75"/>
    </location>
</feature>
<keyword evidence="3" id="KW-1185">Reference proteome</keyword>
<dbReference type="AlphaFoldDB" id="A0AAN6NMG7"/>
<evidence type="ECO:0000313" key="3">
    <source>
        <dbReference type="Proteomes" id="UP001303222"/>
    </source>
</evidence>
<organism evidence="2 3">
    <name type="scientific">Pseudoneurospora amorphoporcata</name>
    <dbReference type="NCBI Taxonomy" id="241081"/>
    <lineage>
        <taxon>Eukaryota</taxon>
        <taxon>Fungi</taxon>
        <taxon>Dikarya</taxon>
        <taxon>Ascomycota</taxon>
        <taxon>Pezizomycotina</taxon>
        <taxon>Sordariomycetes</taxon>
        <taxon>Sordariomycetidae</taxon>
        <taxon>Sordariales</taxon>
        <taxon>Sordariaceae</taxon>
        <taxon>Pseudoneurospora</taxon>
    </lineage>
</organism>
<dbReference type="Proteomes" id="UP001303222">
    <property type="component" value="Unassembled WGS sequence"/>
</dbReference>
<feature type="region of interest" description="Disordered" evidence="1">
    <location>
        <begin position="51"/>
        <end position="91"/>
    </location>
</feature>
<reference evidence="2" key="1">
    <citation type="journal article" date="2023" name="Mol. Phylogenet. Evol.">
        <title>Genome-scale phylogeny and comparative genomics of the fungal order Sordariales.</title>
        <authorList>
            <person name="Hensen N."/>
            <person name="Bonometti L."/>
            <person name="Westerberg I."/>
            <person name="Brannstrom I.O."/>
            <person name="Guillou S."/>
            <person name="Cros-Aarteil S."/>
            <person name="Calhoun S."/>
            <person name="Haridas S."/>
            <person name="Kuo A."/>
            <person name="Mondo S."/>
            <person name="Pangilinan J."/>
            <person name="Riley R."/>
            <person name="LaButti K."/>
            <person name="Andreopoulos B."/>
            <person name="Lipzen A."/>
            <person name="Chen C."/>
            <person name="Yan M."/>
            <person name="Daum C."/>
            <person name="Ng V."/>
            <person name="Clum A."/>
            <person name="Steindorff A."/>
            <person name="Ohm R.A."/>
            <person name="Martin F."/>
            <person name="Silar P."/>
            <person name="Natvig D.O."/>
            <person name="Lalanne C."/>
            <person name="Gautier V."/>
            <person name="Ament-Velasquez S.L."/>
            <person name="Kruys A."/>
            <person name="Hutchinson M.I."/>
            <person name="Powell A.J."/>
            <person name="Barry K."/>
            <person name="Miller A.N."/>
            <person name="Grigoriev I.V."/>
            <person name="Debuchy R."/>
            <person name="Gladieux P."/>
            <person name="Hiltunen Thoren M."/>
            <person name="Johannesson H."/>
        </authorList>
    </citation>
    <scope>NUCLEOTIDE SEQUENCE</scope>
    <source>
        <strain evidence="2">CBS 626.80</strain>
    </source>
</reference>
<dbReference type="EMBL" id="MU859257">
    <property type="protein sequence ID" value="KAK3948564.1"/>
    <property type="molecule type" value="Genomic_DNA"/>
</dbReference>
<evidence type="ECO:0000256" key="1">
    <source>
        <dbReference type="SAM" id="MobiDB-lite"/>
    </source>
</evidence>
<accession>A0AAN6NMG7</accession>
<gene>
    <name evidence="2" type="ORF">QBC32DRAFT_54415</name>
</gene>
<sequence length="199" mass="22265">MLESAQPWLFGVIHKHNLNARHMPQPATSNSYLYSSAFLCINGIVTRETLPEQTPQPRHHTLDTTAPDSKKTTVASGRPGPSLSAPREASRPRLLSLPVKTGCKSTPNARAGQETWKPSSILRFSCRDRRWKGGKKWGIGIPNNGLSGPYQRNQSTTQFILTPLLAMHPVHLLISLFDFFIVSRFEICLIPLRSRTRLS</sequence>
<reference evidence="2" key="2">
    <citation type="submission" date="2023-06" db="EMBL/GenBank/DDBJ databases">
        <authorList>
            <consortium name="Lawrence Berkeley National Laboratory"/>
            <person name="Mondo S.J."/>
            <person name="Hensen N."/>
            <person name="Bonometti L."/>
            <person name="Westerberg I."/>
            <person name="Brannstrom I.O."/>
            <person name="Guillou S."/>
            <person name="Cros-Aarteil S."/>
            <person name="Calhoun S."/>
            <person name="Haridas S."/>
            <person name="Kuo A."/>
            <person name="Pangilinan J."/>
            <person name="Riley R."/>
            <person name="Labutti K."/>
            <person name="Andreopoulos B."/>
            <person name="Lipzen A."/>
            <person name="Chen C."/>
            <person name="Yanf M."/>
            <person name="Daum C."/>
            <person name="Ng V."/>
            <person name="Clum A."/>
            <person name="Steindorff A."/>
            <person name="Ohm R."/>
            <person name="Martin F."/>
            <person name="Silar P."/>
            <person name="Natvig D."/>
            <person name="Lalanne C."/>
            <person name="Gautier V."/>
            <person name="Ament-Velasquez S.L."/>
            <person name="Kruys A."/>
            <person name="Hutchinson M.I."/>
            <person name="Powell A.J."/>
            <person name="Barry K."/>
            <person name="Miller A.N."/>
            <person name="Grigoriev I.V."/>
            <person name="Debuchy R."/>
            <person name="Gladieux P."/>
            <person name="Thoren M.H."/>
            <person name="Johannesson H."/>
        </authorList>
    </citation>
    <scope>NUCLEOTIDE SEQUENCE</scope>
    <source>
        <strain evidence="2">CBS 626.80</strain>
    </source>
</reference>
<comment type="caution">
    <text evidence="2">The sequence shown here is derived from an EMBL/GenBank/DDBJ whole genome shotgun (WGS) entry which is preliminary data.</text>
</comment>
<protein>
    <submittedName>
        <fullName evidence="2">Uncharacterized protein</fullName>
    </submittedName>
</protein>